<feature type="domain" description="HTH marR-type" evidence="4">
    <location>
        <begin position="8"/>
        <end position="142"/>
    </location>
</feature>
<dbReference type="EMBL" id="OW150024">
    <property type="protein sequence ID" value="CAH2030911.1"/>
    <property type="molecule type" value="Genomic_DNA"/>
</dbReference>
<dbReference type="PRINTS" id="PR00598">
    <property type="entry name" value="HTHMARR"/>
</dbReference>
<gene>
    <name evidence="5" type="ORF">GEAMG1_1097</name>
</gene>
<dbReference type="InterPro" id="IPR039422">
    <property type="entry name" value="MarR/SlyA-like"/>
</dbReference>
<dbReference type="Pfam" id="PF12802">
    <property type="entry name" value="MarR_2"/>
    <property type="match status" value="1"/>
</dbReference>
<organism evidence="5 6">
    <name type="scientific">Trichlorobacter ammonificans</name>
    <dbReference type="NCBI Taxonomy" id="2916410"/>
    <lineage>
        <taxon>Bacteria</taxon>
        <taxon>Pseudomonadati</taxon>
        <taxon>Thermodesulfobacteriota</taxon>
        <taxon>Desulfuromonadia</taxon>
        <taxon>Geobacterales</taxon>
        <taxon>Geobacteraceae</taxon>
        <taxon>Trichlorobacter</taxon>
    </lineage>
</organism>
<dbReference type="PROSITE" id="PS50995">
    <property type="entry name" value="HTH_MARR_2"/>
    <property type="match status" value="1"/>
</dbReference>
<dbReference type="Proteomes" id="UP001295463">
    <property type="component" value="Chromosome"/>
</dbReference>
<protein>
    <submittedName>
        <fullName evidence="5">Transcriptional regulator, MarR family</fullName>
    </submittedName>
</protein>
<dbReference type="RefSeq" id="WP_305731778.1">
    <property type="nucleotide sequence ID" value="NZ_OW150024.1"/>
</dbReference>
<proteinExistence type="predicted"/>
<evidence type="ECO:0000256" key="1">
    <source>
        <dbReference type="ARBA" id="ARBA00023015"/>
    </source>
</evidence>
<accession>A0ABM9D6T7</accession>
<dbReference type="Gene3D" id="1.10.10.10">
    <property type="entry name" value="Winged helix-like DNA-binding domain superfamily/Winged helix DNA-binding domain"/>
    <property type="match status" value="1"/>
</dbReference>
<dbReference type="InterPro" id="IPR023187">
    <property type="entry name" value="Tscrpt_reg_MarR-type_CS"/>
</dbReference>
<reference evidence="5 6" key="1">
    <citation type="submission" date="2022-03" db="EMBL/GenBank/DDBJ databases">
        <authorList>
            <person name="Koch H."/>
        </authorList>
    </citation>
    <scope>NUCLEOTIDE SEQUENCE [LARGE SCALE GENOMIC DNA]</scope>
    <source>
        <strain evidence="5 6">G1</strain>
    </source>
</reference>
<evidence type="ECO:0000259" key="4">
    <source>
        <dbReference type="PROSITE" id="PS50995"/>
    </source>
</evidence>
<keyword evidence="3" id="KW-0804">Transcription</keyword>
<dbReference type="SUPFAM" id="SSF46785">
    <property type="entry name" value="Winged helix' DNA-binding domain"/>
    <property type="match status" value="1"/>
</dbReference>
<dbReference type="PANTHER" id="PTHR33164:SF89">
    <property type="entry name" value="MARR FAMILY REGULATORY PROTEIN"/>
    <property type="match status" value="1"/>
</dbReference>
<keyword evidence="2" id="KW-0238">DNA-binding</keyword>
<keyword evidence="6" id="KW-1185">Reference proteome</keyword>
<dbReference type="PANTHER" id="PTHR33164">
    <property type="entry name" value="TRANSCRIPTIONAL REGULATOR, MARR FAMILY"/>
    <property type="match status" value="1"/>
</dbReference>
<dbReference type="PROSITE" id="PS01117">
    <property type="entry name" value="HTH_MARR_1"/>
    <property type="match status" value="1"/>
</dbReference>
<evidence type="ECO:0000256" key="3">
    <source>
        <dbReference type="ARBA" id="ARBA00023163"/>
    </source>
</evidence>
<dbReference type="InterPro" id="IPR036388">
    <property type="entry name" value="WH-like_DNA-bd_sf"/>
</dbReference>
<dbReference type="SMART" id="SM00347">
    <property type="entry name" value="HTH_MARR"/>
    <property type="match status" value="1"/>
</dbReference>
<evidence type="ECO:0000256" key="2">
    <source>
        <dbReference type="ARBA" id="ARBA00023125"/>
    </source>
</evidence>
<dbReference type="InterPro" id="IPR000835">
    <property type="entry name" value="HTH_MarR-typ"/>
</dbReference>
<dbReference type="InterPro" id="IPR036390">
    <property type="entry name" value="WH_DNA-bd_sf"/>
</dbReference>
<name>A0ABM9D6T7_9BACT</name>
<evidence type="ECO:0000313" key="5">
    <source>
        <dbReference type="EMBL" id="CAH2030911.1"/>
    </source>
</evidence>
<sequence length="153" mass="16820">MQKDAATIMEVFDNVRRVIQAISEYSKAAEHTTGLTGSQLWALKLLTAAPVRVSELARLMSLRPPTVVGILDRLEAKGLLTRTVSKEDRRVVEVVLTEQGRALVAGAPEVAQTLLVKGLAELSEEQFFHVEEGMRLMVGMLDAGHLVPQPLHR</sequence>
<keyword evidence="1" id="KW-0805">Transcription regulation</keyword>
<evidence type="ECO:0000313" key="6">
    <source>
        <dbReference type="Proteomes" id="UP001295463"/>
    </source>
</evidence>